<keyword evidence="3" id="KW-1185">Reference proteome</keyword>
<name>A0ABT6CBH2_9MICO</name>
<dbReference type="Proteomes" id="UP001528912">
    <property type="component" value="Unassembled WGS sequence"/>
</dbReference>
<proteinExistence type="predicted"/>
<comment type="caution">
    <text evidence="2">The sequence shown here is derived from an EMBL/GenBank/DDBJ whole genome shotgun (WGS) entry which is preliminary data.</text>
</comment>
<reference evidence="2 3" key="1">
    <citation type="submission" date="2023-03" db="EMBL/GenBank/DDBJ databases">
        <title>YIM 133296 draft genome.</title>
        <authorList>
            <person name="Xiong L."/>
        </authorList>
    </citation>
    <scope>NUCLEOTIDE SEQUENCE [LARGE SCALE GENOMIC DNA]</scope>
    <source>
        <strain evidence="2 3">YIM 133296</strain>
    </source>
</reference>
<keyword evidence="2" id="KW-0378">Hydrolase</keyword>
<dbReference type="EMBL" id="JAROAV010000033">
    <property type="protein sequence ID" value="MDF8265404.1"/>
    <property type="molecule type" value="Genomic_DNA"/>
</dbReference>
<feature type="domain" description="AB hydrolase-1" evidence="1">
    <location>
        <begin position="24"/>
        <end position="274"/>
    </location>
</feature>
<dbReference type="RefSeq" id="WP_277192712.1">
    <property type="nucleotide sequence ID" value="NZ_JAROAV010000033.1"/>
</dbReference>
<organism evidence="2 3">
    <name type="scientific">Luteipulveratus flavus</name>
    <dbReference type="NCBI Taxonomy" id="3031728"/>
    <lineage>
        <taxon>Bacteria</taxon>
        <taxon>Bacillati</taxon>
        <taxon>Actinomycetota</taxon>
        <taxon>Actinomycetes</taxon>
        <taxon>Micrococcales</taxon>
        <taxon>Dermacoccaceae</taxon>
        <taxon>Luteipulveratus</taxon>
    </lineage>
</organism>
<dbReference type="PANTHER" id="PTHR43433:SF10">
    <property type="entry name" value="AB HYDROLASE-1 DOMAIN-CONTAINING PROTEIN"/>
    <property type="match status" value="1"/>
</dbReference>
<dbReference type="Pfam" id="PF00561">
    <property type="entry name" value="Abhydrolase_1"/>
    <property type="match status" value="1"/>
</dbReference>
<dbReference type="Gene3D" id="3.40.50.1820">
    <property type="entry name" value="alpha/beta hydrolase"/>
    <property type="match status" value="1"/>
</dbReference>
<evidence type="ECO:0000313" key="2">
    <source>
        <dbReference type="EMBL" id="MDF8265404.1"/>
    </source>
</evidence>
<evidence type="ECO:0000313" key="3">
    <source>
        <dbReference type="Proteomes" id="UP001528912"/>
    </source>
</evidence>
<accession>A0ABT6CBH2</accession>
<dbReference type="InterPro" id="IPR029058">
    <property type="entry name" value="AB_hydrolase_fold"/>
</dbReference>
<dbReference type="InterPro" id="IPR000073">
    <property type="entry name" value="AB_hydrolase_1"/>
</dbReference>
<protein>
    <submittedName>
        <fullName evidence="2">Alpha/beta hydrolase</fullName>
    </submittedName>
</protein>
<evidence type="ECO:0000259" key="1">
    <source>
        <dbReference type="Pfam" id="PF00561"/>
    </source>
</evidence>
<dbReference type="PANTHER" id="PTHR43433">
    <property type="entry name" value="HYDROLASE, ALPHA/BETA FOLD FAMILY PROTEIN"/>
    <property type="match status" value="1"/>
</dbReference>
<gene>
    <name evidence="2" type="ORF">P4R38_14240</name>
</gene>
<sequence>MDTLTLPDGRTLDYMISGPDGGEVVLFHHGTPGSLHASHRIEEAAHDAGLRVLTYSRAGYGGSTSKPGRRVVDVTADVAALLDHVGAERCVVAGWSGGGPHCLATAARLPDRIVAALVIAGVAPYDADGLTFLDGMGEDNIDEFGAAAEGEPALRTYLEPYLPQLRAATPRDIIETLSSLLPDVDRAVITERTGEDLARNFHEALRVGLEGWLEDDLAFTRHWGFELDEVTVPTYVWQGSLDLMVPFAHGQWLAAHLPNATAHLIEGEGHLSIGDGRAVEMMAELAGAWRA</sequence>
<dbReference type="GO" id="GO:0016787">
    <property type="term" value="F:hydrolase activity"/>
    <property type="evidence" value="ECO:0007669"/>
    <property type="project" value="UniProtKB-KW"/>
</dbReference>
<dbReference type="InterPro" id="IPR050471">
    <property type="entry name" value="AB_hydrolase"/>
</dbReference>
<dbReference type="SUPFAM" id="SSF53474">
    <property type="entry name" value="alpha/beta-Hydrolases"/>
    <property type="match status" value="1"/>
</dbReference>